<evidence type="ECO:0000259" key="5">
    <source>
        <dbReference type="PROSITE" id="PS50850"/>
    </source>
</evidence>
<organism evidence="6 7">
    <name type="scientific">Azospirillum doebereinerae</name>
    <dbReference type="NCBI Taxonomy" id="92933"/>
    <lineage>
        <taxon>Bacteria</taxon>
        <taxon>Pseudomonadati</taxon>
        <taxon>Pseudomonadota</taxon>
        <taxon>Alphaproteobacteria</taxon>
        <taxon>Rhodospirillales</taxon>
        <taxon>Azospirillaceae</taxon>
        <taxon>Azospirillum</taxon>
    </lineage>
</organism>
<keyword evidence="7" id="KW-1185">Reference proteome</keyword>
<evidence type="ECO:0000256" key="2">
    <source>
        <dbReference type="ARBA" id="ARBA00022989"/>
    </source>
</evidence>
<dbReference type="PROSITE" id="PS50850">
    <property type="entry name" value="MFS"/>
    <property type="match status" value="1"/>
</dbReference>
<evidence type="ECO:0000256" key="3">
    <source>
        <dbReference type="ARBA" id="ARBA00023136"/>
    </source>
</evidence>
<dbReference type="SUPFAM" id="SSF103473">
    <property type="entry name" value="MFS general substrate transporter"/>
    <property type="match status" value="1"/>
</dbReference>
<dbReference type="AlphaFoldDB" id="A0A433JBY9"/>
<reference evidence="6 7" key="1">
    <citation type="submission" date="2018-12" db="EMBL/GenBank/DDBJ databases">
        <authorList>
            <person name="Yang Y."/>
        </authorList>
    </citation>
    <scope>NUCLEOTIDE SEQUENCE [LARGE SCALE GENOMIC DNA]</scope>
    <source>
        <strain evidence="6 7">GSF71</strain>
    </source>
</reference>
<name>A0A433JBY9_9PROT</name>
<accession>A0A433JBY9</accession>
<dbReference type="PANTHER" id="PTHR11360">
    <property type="entry name" value="MONOCARBOXYLATE TRANSPORTER"/>
    <property type="match status" value="1"/>
</dbReference>
<feature type="transmembrane region" description="Helical" evidence="4">
    <location>
        <begin position="83"/>
        <end position="103"/>
    </location>
</feature>
<feature type="transmembrane region" description="Helical" evidence="4">
    <location>
        <begin position="145"/>
        <end position="165"/>
    </location>
</feature>
<dbReference type="Proteomes" id="UP000280346">
    <property type="component" value="Unassembled WGS sequence"/>
</dbReference>
<dbReference type="PANTHER" id="PTHR11360:SF284">
    <property type="entry name" value="EG:103B4.3 PROTEIN-RELATED"/>
    <property type="match status" value="1"/>
</dbReference>
<dbReference type="OrthoDB" id="146345at2"/>
<dbReference type="InterPro" id="IPR036259">
    <property type="entry name" value="MFS_trans_sf"/>
</dbReference>
<feature type="transmembrane region" description="Helical" evidence="4">
    <location>
        <begin position="177"/>
        <end position="197"/>
    </location>
</feature>
<feature type="transmembrane region" description="Helical" evidence="4">
    <location>
        <begin position="383"/>
        <end position="402"/>
    </location>
</feature>
<dbReference type="GO" id="GO:0022857">
    <property type="term" value="F:transmembrane transporter activity"/>
    <property type="evidence" value="ECO:0007669"/>
    <property type="project" value="InterPro"/>
</dbReference>
<dbReference type="EMBL" id="RZIJ01000004">
    <property type="protein sequence ID" value="RUQ74108.1"/>
    <property type="molecule type" value="Genomic_DNA"/>
</dbReference>
<evidence type="ECO:0000313" key="7">
    <source>
        <dbReference type="Proteomes" id="UP000280346"/>
    </source>
</evidence>
<evidence type="ECO:0000313" key="6">
    <source>
        <dbReference type="EMBL" id="RUQ74108.1"/>
    </source>
</evidence>
<comment type="caution">
    <text evidence="6">The sequence shown here is derived from an EMBL/GenBank/DDBJ whole genome shotgun (WGS) entry which is preliminary data.</text>
</comment>
<evidence type="ECO:0000256" key="4">
    <source>
        <dbReference type="SAM" id="Phobius"/>
    </source>
</evidence>
<dbReference type="Gene3D" id="1.20.1250.20">
    <property type="entry name" value="MFS general substrate transporter like domains"/>
    <property type="match status" value="2"/>
</dbReference>
<feature type="domain" description="Major facilitator superfamily (MFS) profile" evidence="5">
    <location>
        <begin position="17"/>
        <end position="407"/>
    </location>
</feature>
<keyword evidence="3 4" id="KW-0472">Membrane</keyword>
<dbReference type="InterPro" id="IPR020846">
    <property type="entry name" value="MFS_dom"/>
</dbReference>
<evidence type="ECO:0000256" key="1">
    <source>
        <dbReference type="ARBA" id="ARBA00022692"/>
    </source>
</evidence>
<dbReference type="Pfam" id="PF07690">
    <property type="entry name" value="MFS_1"/>
    <property type="match status" value="1"/>
</dbReference>
<feature type="transmembrane region" description="Helical" evidence="4">
    <location>
        <begin position="351"/>
        <end position="371"/>
    </location>
</feature>
<feature type="transmembrane region" description="Helical" evidence="4">
    <location>
        <begin position="262"/>
        <end position="285"/>
    </location>
</feature>
<dbReference type="InterPro" id="IPR050327">
    <property type="entry name" value="Proton-linked_MCT"/>
</dbReference>
<dbReference type="CDD" id="cd17355">
    <property type="entry name" value="MFS_YcxA_like"/>
    <property type="match status" value="1"/>
</dbReference>
<feature type="transmembrane region" description="Helical" evidence="4">
    <location>
        <begin position="14"/>
        <end position="34"/>
    </location>
</feature>
<keyword evidence="2 4" id="KW-1133">Transmembrane helix</keyword>
<feature type="transmembrane region" description="Helical" evidence="4">
    <location>
        <begin position="228"/>
        <end position="250"/>
    </location>
</feature>
<keyword evidence="1 4" id="KW-0812">Transmembrane</keyword>
<dbReference type="InterPro" id="IPR011701">
    <property type="entry name" value="MFS"/>
</dbReference>
<gene>
    <name evidence="6" type="ORF">EJ913_07020</name>
</gene>
<feature type="transmembrane region" description="Helical" evidence="4">
    <location>
        <begin position="55"/>
        <end position="77"/>
    </location>
</feature>
<protein>
    <submittedName>
        <fullName evidence="6">MFS transporter</fullName>
    </submittedName>
</protein>
<feature type="transmembrane region" description="Helical" evidence="4">
    <location>
        <begin position="110"/>
        <end position="133"/>
    </location>
</feature>
<sequence length="417" mass="43273">MEGPLTTASSAPSWRTPALVVVCGCLISMLAFGPRSSMGLFIGPLSETKGWGRDVFALAMAIQNLLWGAGGPFAGALTDRYGPAPVIAGGGLLYAAGLALMPYAETHAGLYLTAGVMIGLGLAGASFGTIIAGFTRLLPPEKRTWSIGIATAAGSMGQFLFAPLGQAFIAGFGWQTALMLMGGSMLLVPVLAGVFPGAKESNATAPAVTGANIGFAAAVRQAFQHRSYVLLISGFFVCGFQLAFITTHLPPYLVGAGISPSLAAWALALIGLFNVVGSYASGVLAGRMSKRYLLCANYFLRGVSTAAFILLPISPATVLIYAAMMGLLWLSTVPPTSGLVALMFGTRYMGTLYGFAFFSHQVGGFLGVWLGGVLYERTGSYDVVWWLGVALAMFATIVHWPIAEKPAPSLAAAEAKA</sequence>
<proteinExistence type="predicted"/>